<accession>F0YG47</accession>
<feature type="region of interest" description="Disordered" evidence="1">
    <location>
        <begin position="363"/>
        <end position="383"/>
    </location>
</feature>
<feature type="compositionally biased region" description="Basic and acidic residues" evidence="1">
    <location>
        <begin position="372"/>
        <end position="383"/>
    </location>
</feature>
<dbReference type="AlphaFoldDB" id="F0YG47"/>
<proteinExistence type="predicted"/>
<organism evidence="4">
    <name type="scientific">Aureococcus anophagefferens</name>
    <name type="common">Harmful bloom alga</name>
    <dbReference type="NCBI Taxonomy" id="44056"/>
    <lineage>
        <taxon>Eukaryota</taxon>
        <taxon>Sar</taxon>
        <taxon>Stramenopiles</taxon>
        <taxon>Ochrophyta</taxon>
        <taxon>Pelagophyceae</taxon>
        <taxon>Pelagomonadales</taxon>
        <taxon>Pelagomonadaceae</taxon>
        <taxon>Aureococcus</taxon>
    </lineage>
</organism>
<feature type="chain" id="PRO_5003261034" description="Nucleotide-diphospho-sugar transferase domain-containing protein" evidence="2">
    <location>
        <begin position="21"/>
        <end position="383"/>
    </location>
</feature>
<protein>
    <recommendedName>
        <fullName evidence="5">Nucleotide-diphospho-sugar transferase domain-containing protein</fullName>
    </recommendedName>
</protein>
<evidence type="ECO:0000313" key="3">
    <source>
        <dbReference type="EMBL" id="EGB05941.1"/>
    </source>
</evidence>
<dbReference type="KEGG" id="aaf:AURANDRAFT_66048"/>
<dbReference type="GeneID" id="20225625"/>
<keyword evidence="4" id="KW-1185">Reference proteome</keyword>
<sequence length="383" mass="40416">MGRGPCAGSLCALLFCTALAGEAPCALSPEELPLAARTARATAHCDIVLFSAAYFGADAALDEPRSRHHRALGNRTCAVLVVGPGTAEALAHHCSVAPWTVVADESATARDRPRRASKRVKLSASLYFPTAAFTLFVDWKYALLQTPEWFLERTAFRAPSRVSLFAHPCSAATSAALQGPFAATCAHPRRPGEAWEAWEARLILDAARTDEPGRLRAQVARMSGAGGADAYADSAVVAAAHADSAVVAAAHADAAVVAAAPATAAAAAFLCAWRREFDRDDSSDRDQLAFAAAFRASPHGVGLIEPGDSAAPCAGHLGRCEALRVLRSRAKVLPPAAPRRRRPCRARWLDDPRHELSGPLRGRIAGHLHLGPGRERTRTGADG</sequence>
<evidence type="ECO:0000256" key="1">
    <source>
        <dbReference type="SAM" id="MobiDB-lite"/>
    </source>
</evidence>
<evidence type="ECO:0008006" key="5">
    <source>
        <dbReference type="Google" id="ProtNLM"/>
    </source>
</evidence>
<gene>
    <name evidence="3" type="ORF">AURANDRAFT_66048</name>
</gene>
<name>F0YG47_AURAN</name>
<evidence type="ECO:0000256" key="2">
    <source>
        <dbReference type="SAM" id="SignalP"/>
    </source>
</evidence>
<dbReference type="RefSeq" id="XP_009039481.1">
    <property type="nucleotide sequence ID" value="XM_009041233.1"/>
</dbReference>
<feature type="signal peptide" evidence="2">
    <location>
        <begin position="1"/>
        <end position="20"/>
    </location>
</feature>
<evidence type="ECO:0000313" key="4">
    <source>
        <dbReference type="Proteomes" id="UP000002729"/>
    </source>
</evidence>
<dbReference type="Proteomes" id="UP000002729">
    <property type="component" value="Unassembled WGS sequence"/>
</dbReference>
<keyword evidence="2" id="KW-0732">Signal</keyword>
<dbReference type="InParanoid" id="F0YG47"/>
<reference evidence="3 4" key="1">
    <citation type="journal article" date="2011" name="Proc. Natl. Acad. Sci. U.S.A.">
        <title>Niche of harmful alga Aureococcus anophagefferens revealed through ecogenomics.</title>
        <authorList>
            <person name="Gobler C.J."/>
            <person name="Berry D.L."/>
            <person name="Dyhrman S.T."/>
            <person name="Wilhelm S.W."/>
            <person name="Salamov A."/>
            <person name="Lobanov A.V."/>
            <person name="Zhang Y."/>
            <person name="Collier J.L."/>
            <person name="Wurch L.L."/>
            <person name="Kustka A.B."/>
            <person name="Dill B.D."/>
            <person name="Shah M."/>
            <person name="VerBerkmoes N.C."/>
            <person name="Kuo A."/>
            <person name="Terry A."/>
            <person name="Pangilinan J."/>
            <person name="Lindquist E.A."/>
            <person name="Lucas S."/>
            <person name="Paulsen I.T."/>
            <person name="Hattenrath-Lehmann T.K."/>
            <person name="Talmage S.C."/>
            <person name="Walker E.A."/>
            <person name="Koch F."/>
            <person name="Burson A.M."/>
            <person name="Marcoval M.A."/>
            <person name="Tang Y.Z."/>
            <person name="Lecleir G.R."/>
            <person name="Coyne K.J."/>
            <person name="Berg G.M."/>
            <person name="Bertrand E.M."/>
            <person name="Saito M.A."/>
            <person name="Gladyshev V.N."/>
            <person name="Grigoriev I.V."/>
        </authorList>
    </citation>
    <scope>NUCLEOTIDE SEQUENCE [LARGE SCALE GENOMIC DNA]</scope>
    <source>
        <strain evidence="4">CCMP 1984</strain>
    </source>
</reference>
<dbReference type="EMBL" id="GL833138">
    <property type="protein sequence ID" value="EGB05941.1"/>
    <property type="molecule type" value="Genomic_DNA"/>
</dbReference>